<accession>A0ABP7H3L0</accession>
<evidence type="ECO:0000313" key="5">
    <source>
        <dbReference type="Proteomes" id="UP001501456"/>
    </source>
</evidence>
<organism evidence="4 5">
    <name type="scientific">Corallibacter vietnamensis</name>
    <dbReference type="NCBI Taxonomy" id="904130"/>
    <lineage>
        <taxon>Bacteria</taxon>
        <taxon>Pseudomonadati</taxon>
        <taxon>Bacteroidota</taxon>
        <taxon>Flavobacteriia</taxon>
        <taxon>Flavobacteriales</taxon>
        <taxon>Flavobacteriaceae</taxon>
        <taxon>Corallibacter</taxon>
    </lineage>
</organism>
<dbReference type="InterPro" id="IPR050194">
    <property type="entry name" value="Glycosyltransferase_grp1"/>
</dbReference>
<gene>
    <name evidence="4" type="ORF">GCM10022271_06750</name>
</gene>
<dbReference type="CDD" id="cd03794">
    <property type="entry name" value="GT4_WbuB-like"/>
    <property type="match status" value="1"/>
</dbReference>
<feature type="domain" description="Glycosyltransferase subfamily 4-like N-terminal" evidence="3">
    <location>
        <begin position="17"/>
        <end position="189"/>
    </location>
</feature>
<dbReference type="EMBL" id="BAABBI010000001">
    <property type="protein sequence ID" value="GAA3777214.1"/>
    <property type="molecule type" value="Genomic_DNA"/>
</dbReference>
<dbReference type="Gene3D" id="3.40.50.2000">
    <property type="entry name" value="Glycogen Phosphorylase B"/>
    <property type="match status" value="2"/>
</dbReference>
<dbReference type="PANTHER" id="PTHR45947:SF3">
    <property type="entry name" value="SULFOQUINOVOSYL TRANSFERASE SQD2"/>
    <property type="match status" value="1"/>
</dbReference>
<dbReference type="RefSeq" id="WP_344727060.1">
    <property type="nucleotide sequence ID" value="NZ_BAABBI010000001.1"/>
</dbReference>
<dbReference type="InterPro" id="IPR001296">
    <property type="entry name" value="Glyco_trans_1"/>
</dbReference>
<evidence type="ECO:0000259" key="2">
    <source>
        <dbReference type="Pfam" id="PF00534"/>
    </source>
</evidence>
<dbReference type="Pfam" id="PF00534">
    <property type="entry name" value="Glycos_transf_1"/>
    <property type="match status" value="1"/>
</dbReference>
<proteinExistence type="predicted"/>
<feature type="transmembrane region" description="Helical" evidence="1">
    <location>
        <begin position="86"/>
        <end position="103"/>
    </location>
</feature>
<dbReference type="InterPro" id="IPR028098">
    <property type="entry name" value="Glyco_trans_4-like_N"/>
</dbReference>
<protein>
    <submittedName>
        <fullName evidence="4">Glycosyltransferase family 4 protein</fullName>
    </submittedName>
</protein>
<dbReference type="Proteomes" id="UP001501456">
    <property type="component" value="Unassembled WGS sequence"/>
</dbReference>
<keyword evidence="1" id="KW-0812">Transmembrane</keyword>
<feature type="transmembrane region" description="Helical" evidence="1">
    <location>
        <begin position="109"/>
        <end position="126"/>
    </location>
</feature>
<sequence length="387" mass="44577">MKDALIITNYFPPETGAASNRIFHLAEGLQKQNYSVSVITPLPNYPKGEIFDDYKGVFKNTSVENSITIHRLWIYASNSKNKLKRLIAMLSYSFSLIWFFMWHKLPNKVIVQSPPLLVAFTCMFFIRNKNRKLILNVSDLWPIAGLELGAFKKNFSYKLLERIERFNYKKADLVLGQSEEILAHITSIFPKKNTFLYRNFPDFDPPKLVEKPTNHRKIKMVYAGLLGIAQGIYKLCTELDYNNIQFHIYGAGAEKESIENLIATNPKLDIVYHGEITRSELHQALLHYDLTIIPLLNRIYGSVPSKIFEYGKLGLPMLYFGGGEGETVIKKHKLGWVVPSSDYKALNLQLSKIAITELNHRFKNQIQKTALKNFDFERQLHVLVKSL</sequence>
<dbReference type="PANTHER" id="PTHR45947">
    <property type="entry name" value="SULFOQUINOVOSYL TRANSFERASE SQD2"/>
    <property type="match status" value="1"/>
</dbReference>
<evidence type="ECO:0000259" key="3">
    <source>
        <dbReference type="Pfam" id="PF13579"/>
    </source>
</evidence>
<evidence type="ECO:0000313" key="4">
    <source>
        <dbReference type="EMBL" id="GAA3777214.1"/>
    </source>
</evidence>
<reference evidence="5" key="1">
    <citation type="journal article" date="2019" name="Int. J. Syst. Evol. Microbiol.">
        <title>The Global Catalogue of Microorganisms (GCM) 10K type strain sequencing project: providing services to taxonomists for standard genome sequencing and annotation.</title>
        <authorList>
            <consortium name="The Broad Institute Genomics Platform"/>
            <consortium name="The Broad Institute Genome Sequencing Center for Infectious Disease"/>
            <person name="Wu L."/>
            <person name="Ma J."/>
        </authorList>
    </citation>
    <scope>NUCLEOTIDE SEQUENCE [LARGE SCALE GENOMIC DNA]</scope>
    <source>
        <strain evidence="5">JCM 17525</strain>
    </source>
</reference>
<dbReference type="SUPFAM" id="SSF53756">
    <property type="entry name" value="UDP-Glycosyltransferase/glycogen phosphorylase"/>
    <property type="match status" value="1"/>
</dbReference>
<comment type="caution">
    <text evidence="4">The sequence shown here is derived from an EMBL/GenBank/DDBJ whole genome shotgun (WGS) entry which is preliminary data.</text>
</comment>
<name>A0ABP7H3L0_9FLAO</name>
<evidence type="ECO:0000256" key="1">
    <source>
        <dbReference type="SAM" id="Phobius"/>
    </source>
</evidence>
<feature type="domain" description="Glycosyl transferase family 1" evidence="2">
    <location>
        <begin position="221"/>
        <end position="368"/>
    </location>
</feature>
<dbReference type="Pfam" id="PF13579">
    <property type="entry name" value="Glyco_trans_4_4"/>
    <property type="match status" value="1"/>
</dbReference>
<keyword evidence="1" id="KW-0472">Membrane</keyword>
<keyword evidence="5" id="KW-1185">Reference proteome</keyword>
<keyword evidence="1" id="KW-1133">Transmembrane helix</keyword>